<reference evidence="1" key="1">
    <citation type="journal article" date="2014" name="Int. J. Syst. Evol. Microbiol.">
        <title>Complete genome sequence of Corynebacterium casei LMG S-19264T (=DSM 44701T), isolated from a smear-ripened cheese.</title>
        <authorList>
            <consortium name="US DOE Joint Genome Institute (JGI-PGF)"/>
            <person name="Walter F."/>
            <person name="Albersmeier A."/>
            <person name="Kalinowski J."/>
            <person name="Ruckert C."/>
        </authorList>
    </citation>
    <scope>NUCLEOTIDE SEQUENCE</scope>
    <source>
        <strain evidence="1">CCM 7897</strain>
    </source>
</reference>
<dbReference type="RefSeq" id="WP_188576915.1">
    <property type="nucleotide sequence ID" value="NZ_BMCT01000001.1"/>
</dbReference>
<organism evidence="1 2">
    <name type="scientific">Azorhizobium oxalatiphilum</name>
    <dbReference type="NCBI Taxonomy" id="980631"/>
    <lineage>
        <taxon>Bacteria</taxon>
        <taxon>Pseudomonadati</taxon>
        <taxon>Pseudomonadota</taxon>
        <taxon>Alphaproteobacteria</taxon>
        <taxon>Hyphomicrobiales</taxon>
        <taxon>Xanthobacteraceae</taxon>
        <taxon>Azorhizobium</taxon>
    </lineage>
</organism>
<comment type="caution">
    <text evidence="1">The sequence shown here is derived from an EMBL/GenBank/DDBJ whole genome shotgun (WGS) entry which is preliminary data.</text>
</comment>
<dbReference type="AlphaFoldDB" id="A0A917BW46"/>
<accession>A0A917BW46</accession>
<dbReference type="EMBL" id="BMCT01000001">
    <property type="protein sequence ID" value="GGF56884.1"/>
    <property type="molecule type" value="Genomic_DNA"/>
</dbReference>
<evidence type="ECO:0000313" key="2">
    <source>
        <dbReference type="Proteomes" id="UP000606044"/>
    </source>
</evidence>
<sequence>MPKRYVRRLLDYPFVVVRIECRFCSRYRRSYRLVRLAHRCGPDLPMESLLDLLACPYGRPARLRKHQAFCGVKFADLQVEPIYLLTSREVVGHVYFVGNDNPCAVPPRLSR</sequence>
<dbReference type="Proteomes" id="UP000606044">
    <property type="component" value="Unassembled WGS sequence"/>
</dbReference>
<proteinExistence type="predicted"/>
<gene>
    <name evidence="1" type="ORF">GCM10007301_15740</name>
</gene>
<keyword evidence="2" id="KW-1185">Reference proteome</keyword>
<name>A0A917BW46_9HYPH</name>
<evidence type="ECO:0000313" key="1">
    <source>
        <dbReference type="EMBL" id="GGF56884.1"/>
    </source>
</evidence>
<reference evidence="1" key="2">
    <citation type="submission" date="2020-09" db="EMBL/GenBank/DDBJ databases">
        <authorList>
            <person name="Sun Q."/>
            <person name="Sedlacek I."/>
        </authorList>
    </citation>
    <scope>NUCLEOTIDE SEQUENCE</scope>
    <source>
        <strain evidence="1">CCM 7897</strain>
    </source>
</reference>
<protein>
    <submittedName>
        <fullName evidence="1">Uncharacterized protein</fullName>
    </submittedName>
</protein>